<evidence type="ECO:0000256" key="2">
    <source>
        <dbReference type="ARBA" id="ARBA00023163"/>
    </source>
</evidence>
<dbReference type="Gene3D" id="1.10.472.170">
    <property type="match status" value="1"/>
</dbReference>
<dbReference type="OrthoDB" id="7429at2157"/>
<dbReference type="Gene3D" id="1.10.472.10">
    <property type="entry name" value="Cyclin-like"/>
    <property type="match status" value="1"/>
</dbReference>
<organism evidence="4 5">
    <name type="scientific">Nitrosotalea sinensis</name>
    <dbReference type="NCBI Taxonomy" id="1499975"/>
    <lineage>
        <taxon>Archaea</taxon>
        <taxon>Nitrososphaerota</taxon>
        <taxon>Nitrososphaeria</taxon>
        <taxon>Nitrosotaleales</taxon>
        <taxon>Nitrosotaleaceae</taxon>
        <taxon>Nitrosotalea</taxon>
    </lineage>
</organism>
<dbReference type="InterPro" id="IPR013150">
    <property type="entry name" value="TFIIB_cyclin"/>
</dbReference>
<keyword evidence="5" id="KW-1185">Reference proteome</keyword>
<reference evidence="5" key="1">
    <citation type="submission" date="2016-12" db="EMBL/GenBank/DDBJ databases">
        <authorList>
            <person name="Herbold C."/>
        </authorList>
    </citation>
    <scope>NUCLEOTIDE SEQUENCE [LARGE SCALE GENOMIC DNA]</scope>
</reference>
<keyword evidence="1" id="KW-0805">Transcription regulation</keyword>
<dbReference type="PANTHER" id="PTHR11618:SF13">
    <property type="entry name" value="TRANSCRIPTION INITIATION FACTOR IIB"/>
    <property type="match status" value="1"/>
</dbReference>
<evidence type="ECO:0000313" key="5">
    <source>
        <dbReference type="Proteomes" id="UP000232412"/>
    </source>
</evidence>
<accession>A0A2H1EIF5</accession>
<dbReference type="RefSeq" id="WP_101010723.1">
    <property type="nucleotide sequence ID" value="NZ_FRFC01000005.1"/>
</dbReference>
<name>A0A2H1EIF5_9ARCH</name>
<dbReference type="SUPFAM" id="SSF57783">
    <property type="entry name" value="Zinc beta-ribbon"/>
    <property type="match status" value="1"/>
</dbReference>
<keyword evidence="4" id="KW-0648">Protein biosynthesis</keyword>
<dbReference type="InterPro" id="IPR013763">
    <property type="entry name" value="Cyclin-like_dom"/>
</dbReference>
<sequence length="315" mass="35311">MLDELFNKCKLDLCSRGPIVTDKDTGEILCASCGQVLIEKMTSIEPETRSFGLEQFSEKSRTGIKSSLAIYDMGLTTIIGITNKDASGKNLSGHMRNTFGRLRVWDQRSKAKPRDRNMAYAFTLLNGMKSKLTLPDYVIEDTAYIYRKALATKTIRGRSIASMLYTALYVACRNNNIPRSLRDIAEAGNLGRGDLAITYRIMMRKLDLKVEPYDPAEFVLRICNMIGTSEKTRRIASNLILKAEDAKFSSGKNPMCLVAAAVYLACNISGEDKTQVEIAKVCGISNVSVRNVCRLFRQKLDPLIRQEQVKTHQIR</sequence>
<dbReference type="GO" id="GO:0017025">
    <property type="term" value="F:TBP-class protein binding"/>
    <property type="evidence" value="ECO:0007669"/>
    <property type="project" value="InterPro"/>
</dbReference>
<dbReference type="GO" id="GO:0003743">
    <property type="term" value="F:translation initiation factor activity"/>
    <property type="evidence" value="ECO:0007669"/>
    <property type="project" value="UniProtKB-KW"/>
</dbReference>
<dbReference type="GO" id="GO:0070897">
    <property type="term" value="P:transcription preinitiation complex assembly"/>
    <property type="evidence" value="ECO:0007669"/>
    <property type="project" value="InterPro"/>
</dbReference>
<proteinExistence type="predicted"/>
<feature type="domain" description="Cyclin-like" evidence="3">
    <location>
        <begin position="123"/>
        <end position="204"/>
    </location>
</feature>
<gene>
    <name evidence="4" type="primary">tfbD</name>
    <name evidence="4" type="ORF">NSIN_40121</name>
</gene>
<dbReference type="SUPFAM" id="SSF47954">
    <property type="entry name" value="Cyclin-like"/>
    <property type="match status" value="2"/>
</dbReference>
<dbReference type="Proteomes" id="UP000232412">
    <property type="component" value="Unassembled WGS sequence"/>
</dbReference>
<dbReference type="InterPro" id="IPR036915">
    <property type="entry name" value="Cyclin-like_sf"/>
</dbReference>
<dbReference type="InterPro" id="IPR000812">
    <property type="entry name" value="TFIIB"/>
</dbReference>
<dbReference type="EMBL" id="FRFC01000005">
    <property type="protein sequence ID" value="SHO47530.1"/>
    <property type="molecule type" value="Genomic_DNA"/>
</dbReference>
<protein>
    <submittedName>
        <fullName evidence="4">Transcription initiation factor IIB 4</fullName>
    </submittedName>
</protein>
<evidence type="ECO:0000313" key="4">
    <source>
        <dbReference type="EMBL" id="SHO47530.1"/>
    </source>
</evidence>
<dbReference type="SMART" id="SM00385">
    <property type="entry name" value="CYCLIN"/>
    <property type="match status" value="2"/>
</dbReference>
<keyword evidence="4" id="KW-0396">Initiation factor</keyword>
<keyword evidence="2" id="KW-0804">Transcription</keyword>
<dbReference type="Pfam" id="PF00382">
    <property type="entry name" value="TFIIB"/>
    <property type="match status" value="2"/>
</dbReference>
<dbReference type="AlphaFoldDB" id="A0A2H1EIF5"/>
<dbReference type="GO" id="GO:0097550">
    <property type="term" value="C:transcription preinitiation complex"/>
    <property type="evidence" value="ECO:0007669"/>
    <property type="project" value="TreeGrafter"/>
</dbReference>
<evidence type="ECO:0000256" key="1">
    <source>
        <dbReference type="ARBA" id="ARBA00023015"/>
    </source>
</evidence>
<evidence type="ECO:0000259" key="3">
    <source>
        <dbReference type="SMART" id="SM00385"/>
    </source>
</evidence>
<dbReference type="PRINTS" id="PR00685">
    <property type="entry name" value="TIFACTORIIB"/>
</dbReference>
<feature type="domain" description="Cyclin-like" evidence="3">
    <location>
        <begin position="217"/>
        <end position="298"/>
    </location>
</feature>
<dbReference type="PANTHER" id="PTHR11618">
    <property type="entry name" value="TRANSCRIPTION INITIATION FACTOR IIB-RELATED"/>
    <property type="match status" value="1"/>
</dbReference>